<organism evidence="3 4">
    <name type="scientific">Discostella pseudostelligera</name>
    <dbReference type="NCBI Taxonomy" id="259834"/>
    <lineage>
        <taxon>Eukaryota</taxon>
        <taxon>Sar</taxon>
        <taxon>Stramenopiles</taxon>
        <taxon>Ochrophyta</taxon>
        <taxon>Bacillariophyta</taxon>
        <taxon>Coscinodiscophyceae</taxon>
        <taxon>Thalassiosirophycidae</taxon>
        <taxon>Stephanodiscales</taxon>
        <taxon>Stephanodiscaceae</taxon>
        <taxon>Discostella</taxon>
    </lineage>
</organism>
<feature type="compositionally biased region" description="Low complexity" evidence="1">
    <location>
        <begin position="78"/>
        <end position="90"/>
    </location>
</feature>
<feature type="region of interest" description="Disordered" evidence="1">
    <location>
        <begin position="405"/>
        <end position="482"/>
    </location>
</feature>
<evidence type="ECO:0000259" key="2">
    <source>
        <dbReference type="Pfam" id="PF08626"/>
    </source>
</evidence>
<gene>
    <name evidence="3" type="ORF">ACHAWU_001203</name>
</gene>
<feature type="compositionally biased region" description="Acidic residues" evidence="1">
    <location>
        <begin position="261"/>
        <end position="272"/>
    </location>
</feature>
<comment type="caution">
    <text evidence="3">The sequence shown here is derived from an EMBL/GenBank/DDBJ whole genome shotgun (WGS) entry which is preliminary data.</text>
</comment>
<dbReference type="GO" id="GO:0005794">
    <property type="term" value="C:Golgi apparatus"/>
    <property type="evidence" value="ECO:0007669"/>
    <property type="project" value="UniProtKB-SubCell"/>
</dbReference>
<feature type="compositionally biased region" description="Polar residues" evidence="1">
    <location>
        <begin position="435"/>
        <end position="451"/>
    </location>
</feature>
<feature type="region of interest" description="Disordered" evidence="1">
    <location>
        <begin position="178"/>
        <end position="200"/>
    </location>
</feature>
<feature type="compositionally biased region" description="Low complexity" evidence="1">
    <location>
        <begin position="466"/>
        <end position="482"/>
    </location>
</feature>
<dbReference type="PANTHER" id="PTHR21512:SF5">
    <property type="entry name" value="TRAFFICKING PROTEIN PARTICLE COMPLEX SUBUNIT 9"/>
    <property type="match status" value="1"/>
</dbReference>
<feature type="compositionally biased region" description="Low complexity" evidence="1">
    <location>
        <begin position="178"/>
        <end position="191"/>
    </location>
</feature>
<dbReference type="InterPro" id="IPR013935">
    <property type="entry name" value="Trs120_TRAPPC9"/>
</dbReference>
<feature type="compositionally biased region" description="Basic residues" evidence="1">
    <location>
        <begin position="91"/>
        <end position="102"/>
    </location>
</feature>
<evidence type="ECO:0000256" key="1">
    <source>
        <dbReference type="SAM" id="MobiDB-lite"/>
    </source>
</evidence>
<feature type="region of interest" description="Disordered" evidence="1">
    <location>
        <begin position="248"/>
        <end position="272"/>
    </location>
</feature>
<proteinExistence type="predicted"/>
<dbReference type="PANTHER" id="PTHR21512">
    <property type="entry name" value="TRAFFICKING PROTEIN PARTICLE COMPLEX SUBUNIT 9"/>
    <property type="match status" value="1"/>
</dbReference>
<feature type="region of interest" description="Disordered" evidence="1">
    <location>
        <begin position="985"/>
        <end position="1005"/>
    </location>
</feature>
<dbReference type="Pfam" id="PF08626">
    <property type="entry name" value="TRAPPC9-Trs120"/>
    <property type="match status" value="1"/>
</dbReference>
<name>A0ABD3M557_9STRA</name>
<feature type="region of interest" description="Disordered" evidence="1">
    <location>
        <begin position="77"/>
        <end position="109"/>
    </location>
</feature>
<dbReference type="EMBL" id="JALLBG020000211">
    <property type="protein sequence ID" value="KAL3759185.1"/>
    <property type="molecule type" value="Genomic_DNA"/>
</dbReference>
<evidence type="ECO:0000313" key="3">
    <source>
        <dbReference type="EMBL" id="KAL3759185.1"/>
    </source>
</evidence>
<feature type="domain" description="Trs120/TRAPPC9 N-terminal" evidence="2">
    <location>
        <begin position="199"/>
        <end position="651"/>
    </location>
</feature>
<accession>A0ABD3M557</accession>
<feature type="compositionally biased region" description="Low complexity" evidence="1">
    <location>
        <begin position="421"/>
        <end position="434"/>
    </location>
</feature>
<dbReference type="InterPro" id="IPR058563">
    <property type="entry name" value="Trs120_TRAPPC9_N"/>
</dbReference>
<dbReference type="Proteomes" id="UP001530293">
    <property type="component" value="Unassembled WGS sequence"/>
</dbReference>
<feature type="compositionally biased region" description="Low complexity" evidence="1">
    <location>
        <begin position="40"/>
        <end position="60"/>
    </location>
</feature>
<evidence type="ECO:0000313" key="4">
    <source>
        <dbReference type="Proteomes" id="UP001530293"/>
    </source>
</evidence>
<keyword evidence="4" id="KW-1185">Reference proteome</keyword>
<sequence>MNNQSQLPGRPSFRDSAMHAVAIVPLTIPIPRVGVAAPAVATSTSTTAAATTTTTTTTTTRSEKSFCQLLNSLEEYASSSRATHGPSSSSSHRRIHHHHHSRTNNLAADDSNTSITLIVPHSQLTRPGDWRYDATPLKSHDWTSGCQRMRVFDGRPECSRMAVDRIGCCGPMGAAAATAGATTKSSPSSSSRYSDPWKELEPHRNTSAVIGVLNLKDCRDTSDLWKAEKCLISWARAYASSSTNNSSIYNEGGSNHNSSNNDDDEEEDDEDDSIVTLLNNQLTIRLFVFDSFDETIHQRVDVSQTKYFRTNQLVAFPPMLDIPTSNSSSGGSSGASVNNDITGNANSQMMVLHWNVVVNDLALTMFRNVERSIRENDALGKSNLAAWNSSKQIILQQQAQVQRGGVAGAAGGGGGGGRGAGARTTSSPSRLSSRVNNDASYPYFGQNNNSEQQHHQLGGGGDVDNSSVVSSTTTNETSASTATSAITTQVVVGVGLGMGGRLKNALDSTRKAIANRENASVAGGIGGGFARSKSTTLATAAGVGGGVSSPSMPGVVDHRRNSISKLVTPLDLDANNDDIMASISARDLEALKRRDMGRREKRGADLSLLAGSPIDAYERYTHAAELTRHSHDPLWYASALEGCACAFIAMADAGGHGVDEYLENNFQLPEEIMALAIAQGVAAGADLGDGKGKTMTVDRTKTTLPQAVTALAEEAMSVMCRHKKLAPLHAGLVLKLADYVQEQEEGHLRCRWGEGEHCYGGDLNSMSGVCTPPRWERTSVSKLDLRGAEVREMLALDSIERGRKFTELLHRAVSVGGLDDRSRADVAAACARACLVGTKVTQWGDSKPGSTTSRLRFPRKAAFFTLVAAEAMTRCNCDNAAERASRLYLAASHLYSRNGNVFEHGDDGVTRYGWATLRVATLQGLASQPADMKAAEAASELLIALFNEVSANQRPQMHGEDGESTLGDNINSFDSAEYDRQQLMRDDSHHGSQSNPADGKTKQVSRPLASMAKAPFFSQAPPSALSLLQSKWLEDDPVSHLSLPYIFAVIASTDDNSFVNRASAMASTIASMRCVTSKINFEKCAKIQQMCLANIRDLRHQMGASSTQDAGTSSGCSPLPTPLLVTSAKIVKDDSNLLLERTKALGYSAKFATHSMSTFYNPFAKNKEGKEKNKITTTLIAEGEERTIMIEFKNRLAVPLEVPSCQLEFEGKGADRIEAPPLSFTVPAKTSSFAVHFPFNLVAAKVGPVTLKNEQTQCEEKLEEAEVIPEPDIFDVIGLRVTCLNRTFPIRFGKSEEGVDNDGGSYIHVAQMPPSASVYQRSKHTQPTKDKQQMVVRLESVPAQPNLLVSFAASQSPMEEDISVPVHLSDGEIFTIPPFRLENDFGRSGMGEIERLQVLAVGLPGIPDETLFDTDALAAALEEEEDVLTESDSEAEEDFEEMMECDGLPPLKMKVIAEGLNLRSINDKSKNKGEGSIVKFQIAATHDMGDQLSNGGNVRIRFRYRGPSPNPATEIWRKREISLRIIRVKGPRISSLTFRSDLSWGSSYTELCKSLAMQRRQLVSTQKWDISNNRAYCRSRSGSFDSELDLDLSRNEVENSILSRVGMDKCVHVSSDEVVLLMAVANETNSTIILSNRKGLVGGFEGSPMPTVRISSGVSVKIPVVIPRVARFDGNGGVTDLAAELVSLTALQWESEAMEGADTIEKVKRTGRVRIPSRCLREVIDEHQSFASRICTPPVSLNVTIGDEANLSEISLPIGSSVQVSASLSIQDWVPANILSKCKVALEFCCAEKQPGKSSSADINRMPYMWCGQLRRTVDLSNDRDDKSHLARIVFLQCGVYVVSVCATLSSQDAPSGVEETWWAPHAKVVRVGELEGQ</sequence>
<reference evidence="3 4" key="1">
    <citation type="submission" date="2024-10" db="EMBL/GenBank/DDBJ databases">
        <title>Updated reference genomes for cyclostephanoid diatoms.</title>
        <authorList>
            <person name="Roberts W.R."/>
            <person name="Alverson A.J."/>
        </authorList>
    </citation>
    <scope>NUCLEOTIDE SEQUENCE [LARGE SCALE GENOMIC DNA]</scope>
    <source>
        <strain evidence="3 4">AJA232-27</strain>
    </source>
</reference>
<feature type="compositionally biased region" description="Gly residues" evidence="1">
    <location>
        <begin position="405"/>
        <end position="420"/>
    </location>
</feature>
<feature type="region of interest" description="Disordered" evidence="1">
    <location>
        <begin position="40"/>
        <end position="63"/>
    </location>
</feature>
<protein>
    <recommendedName>
        <fullName evidence="2">Trs120/TRAPPC9 N-terminal domain-containing protein</fullName>
    </recommendedName>
</protein>